<keyword evidence="1" id="KW-0472">Membrane</keyword>
<evidence type="ECO:0000313" key="3">
    <source>
        <dbReference type="Proteomes" id="UP000230233"/>
    </source>
</evidence>
<evidence type="ECO:0000256" key="1">
    <source>
        <dbReference type="SAM" id="Phobius"/>
    </source>
</evidence>
<comment type="caution">
    <text evidence="2">The sequence shown here is derived from an EMBL/GenBank/DDBJ whole genome shotgun (WGS) entry which is preliminary data.</text>
</comment>
<reference evidence="3" key="1">
    <citation type="submission" date="2017-10" db="EMBL/GenBank/DDBJ databases">
        <title>Rapid genome shrinkage in a self-fertile nematode reveals novel sperm competition proteins.</title>
        <authorList>
            <person name="Yin D."/>
            <person name="Schwarz E.M."/>
            <person name="Thomas C.G."/>
            <person name="Felde R.L."/>
            <person name="Korf I.F."/>
            <person name="Cutter A.D."/>
            <person name="Schartner C.M."/>
            <person name="Ralston E.J."/>
            <person name="Meyer B.J."/>
            <person name="Haag E.S."/>
        </authorList>
    </citation>
    <scope>NUCLEOTIDE SEQUENCE [LARGE SCALE GENOMIC DNA]</scope>
    <source>
        <strain evidence="3">JU1422</strain>
    </source>
</reference>
<sequence>MERWKWFENVELYSTKKPFFQLPPYFYDRKVKNVVLYLMLADFIFTAFCILPANDLVAGVLFATLPISGFFAYFGYHRESCFIIYLHMVCSTTLLVILPWLIWNPSIEFGENNVKKLQEWFDLGNMLRVYFFFGGSILIHCLMLPASLKMFTYAGMNEKIREALKDKEFVKKIGKPDDEYRPPSPLFF</sequence>
<proteinExistence type="predicted"/>
<keyword evidence="1" id="KW-0812">Transmembrane</keyword>
<dbReference type="OrthoDB" id="10297932at2759"/>
<dbReference type="AlphaFoldDB" id="A0A2G5UIC2"/>
<name>A0A2G5UIC2_9PELO</name>
<dbReference type="STRING" id="1611254.A0A2G5UIC2"/>
<feature type="transmembrane region" description="Helical" evidence="1">
    <location>
        <begin position="59"/>
        <end position="76"/>
    </location>
</feature>
<gene>
    <name evidence="2" type="primary">Cni-C48B4.8</name>
    <name evidence="2" type="synonym">Cnig_chr_III.g10796</name>
    <name evidence="2" type="ORF">B9Z55_010796</name>
</gene>
<feature type="transmembrane region" description="Helical" evidence="1">
    <location>
        <begin position="34"/>
        <end position="53"/>
    </location>
</feature>
<dbReference type="EMBL" id="PDUG01000003">
    <property type="protein sequence ID" value="PIC38946.1"/>
    <property type="molecule type" value="Genomic_DNA"/>
</dbReference>
<feature type="transmembrane region" description="Helical" evidence="1">
    <location>
        <begin position="129"/>
        <end position="151"/>
    </location>
</feature>
<evidence type="ECO:0000313" key="2">
    <source>
        <dbReference type="EMBL" id="PIC38946.1"/>
    </source>
</evidence>
<accession>A0A2G5UIC2</accession>
<organism evidence="2 3">
    <name type="scientific">Caenorhabditis nigoni</name>
    <dbReference type="NCBI Taxonomy" id="1611254"/>
    <lineage>
        <taxon>Eukaryota</taxon>
        <taxon>Metazoa</taxon>
        <taxon>Ecdysozoa</taxon>
        <taxon>Nematoda</taxon>
        <taxon>Chromadorea</taxon>
        <taxon>Rhabditida</taxon>
        <taxon>Rhabditina</taxon>
        <taxon>Rhabditomorpha</taxon>
        <taxon>Rhabditoidea</taxon>
        <taxon>Rhabditidae</taxon>
        <taxon>Peloderinae</taxon>
        <taxon>Caenorhabditis</taxon>
    </lineage>
</organism>
<keyword evidence="1" id="KW-1133">Transmembrane helix</keyword>
<keyword evidence="3" id="KW-1185">Reference proteome</keyword>
<dbReference type="Proteomes" id="UP000230233">
    <property type="component" value="Chromosome III"/>
</dbReference>
<protein>
    <submittedName>
        <fullName evidence="2">Uncharacterized protein</fullName>
    </submittedName>
</protein>
<feature type="transmembrane region" description="Helical" evidence="1">
    <location>
        <begin position="83"/>
        <end position="103"/>
    </location>
</feature>